<reference evidence="6" key="2">
    <citation type="submission" date="2025-04" db="UniProtKB">
        <authorList>
            <consortium name="RefSeq"/>
        </authorList>
    </citation>
    <scope>IDENTIFICATION</scope>
</reference>
<gene>
    <name evidence="6" type="primary">LOC103361154</name>
</gene>
<name>A0A3B4ZPU8_9TELE</name>
<evidence type="ECO:0000313" key="4">
    <source>
        <dbReference type="Ensembl" id="ENSSPAP00000010260.1"/>
    </source>
</evidence>
<dbReference type="GeneTree" id="ENSGT00910000145429"/>
<dbReference type="PROSITE" id="PS50853">
    <property type="entry name" value="FN3"/>
    <property type="match status" value="1"/>
</dbReference>
<proteinExistence type="predicted"/>
<evidence type="ECO:0000259" key="3">
    <source>
        <dbReference type="PROSITE" id="PS50853"/>
    </source>
</evidence>
<dbReference type="OrthoDB" id="8953415at2759"/>
<organism evidence="4">
    <name type="scientific">Stegastes partitus</name>
    <name type="common">bicolor damselfish</name>
    <dbReference type="NCBI Taxonomy" id="144197"/>
    <lineage>
        <taxon>Eukaryota</taxon>
        <taxon>Metazoa</taxon>
        <taxon>Chordata</taxon>
        <taxon>Craniata</taxon>
        <taxon>Vertebrata</taxon>
        <taxon>Euteleostomi</taxon>
        <taxon>Actinopterygii</taxon>
        <taxon>Neopterygii</taxon>
        <taxon>Teleostei</taxon>
        <taxon>Neoteleostei</taxon>
        <taxon>Acanthomorphata</taxon>
        <taxon>Ovalentaria</taxon>
        <taxon>Pomacentridae</taxon>
        <taxon>Stegastes</taxon>
    </lineage>
</organism>
<dbReference type="Proteomes" id="UP000694891">
    <property type="component" value="Unplaced"/>
</dbReference>
<evidence type="ECO:0000313" key="6">
    <source>
        <dbReference type="RefSeq" id="XP_008285384.1"/>
    </source>
</evidence>
<dbReference type="SUPFAM" id="SSF49265">
    <property type="entry name" value="Fibronectin type III"/>
    <property type="match status" value="3"/>
</dbReference>
<dbReference type="InterPro" id="IPR013783">
    <property type="entry name" value="Ig-like_fold"/>
</dbReference>
<evidence type="ECO:0000256" key="1">
    <source>
        <dbReference type="SAM" id="Phobius"/>
    </source>
</evidence>
<feature type="signal peptide" evidence="2">
    <location>
        <begin position="1"/>
        <end position="23"/>
    </location>
</feature>
<dbReference type="InterPro" id="IPR036116">
    <property type="entry name" value="FN3_sf"/>
</dbReference>
<sequence>MTSRMFQTLHLFVLSCLFLTVTSQTGKILPPQNVTLQWIGAFQPHLSWSPPRHQGRNCTYEVSVDNREVKNYRKSFLDTCSWERSSIIMSGGFLNFSVIAVCNGIYSKPAVHVFSDPELVKNFECYVYTRRNTHCGWVPDSHTSDLRFYYRLENHYAGGNSELQECSLYNYTGGVRTGCEVKATDNHNIFVFFNGTLNNRLVRNTFERKLALNVRPPALQWTVTKTEDKFNISWTPPDVSPLNEWTFLLNYTECNVQKPDKRTNNTSCELDRNPDCRYCIAIKAKRAGGGETPWSPYECFGKDIDALVYMAFIIPLGVTALAVLTFICCRKNIKKICPKIIKPADYISDIINNNNKGTVWNFPIPVEEEHTCEITVMDPQVYTPDC</sequence>
<keyword evidence="2" id="KW-0732">Signal</keyword>
<reference evidence="4" key="1">
    <citation type="submission" date="2023-09" db="UniProtKB">
        <authorList>
            <consortium name="Ensembl"/>
        </authorList>
    </citation>
    <scope>IDENTIFICATION</scope>
</reference>
<dbReference type="InterPro" id="IPR003961">
    <property type="entry name" value="FN3_dom"/>
</dbReference>
<keyword evidence="1" id="KW-0472">Membrane</keyword>
<feature type="domain" description="Fibronectin type-III" evidence="3">
    <location>
        <begin position="215"/>
        <end position="305"/>
    </location>
</feature>
<dbReference type="PROSITE" id="PS51257">
    <property type="entry name" value="PROKAR_LIPOPROTEIN"/>
    <property type="match status" value="1"/>
</dbReference>
<protein>
    <submittedName>
        <fullName evidence="4">Uncharacterized LOC103361154</fullName>
    </submittedName>
    <submittedName>
        <fullName evidence="6">Uncharacterized protein LOC103361154</fullName>
    </submittedName>
</protein>
<dbReference type="RefSeq" id="XP_008285384.1">
    <property type="nucleotide sequence ID" value="XM_008287162.1"/>
</dbReference>
<keyword evidence="5" id="KW-1185">Reference proteome</keyword>
<keyword evidence="1" id="KW-0812">Transmembrane</keyword>
<dbReference type="Ensembl" id="ENSSPAT00000010440.1">
    <property type="protein sequence ID" value="ENSSPAP00000010260.1"/>
    <property type="gene ID" value="ENSSPAG00000007826.1"/>
</dbReference>
<dbReference type="STRING" id="144197.ENSSPAP00000010260"/>
<feature type="transmembrane region" description="Helical" evidence="1">
    <location>
        <begin position="306"/>
        <end position="329"/>
    </location>
</feature>
<accession>A0A3B4ZPU8</accession>
<dbReference type="CDD" id="cd00063">
    <property type="entry name" value="FN3"/>
    <property type="match status" value="2"/>
</dbReference>
<evidence type="ECO:0000313" key="5">
    <source>
        <dbReference type="Proteomes" id="UP000694891"/>
    </source>
</evidence>
<dbReference type="Gene3D" id="2.60.40.10">
    <property type="entry name" value="Immunoglobulins"/>
    <property type="match status" value="1"/>
</dbReference>
<keyword evidence="1" id="KW-1133">Transmembrane helix</keyword>
<dbReference type="GeneID" id="103361154"/>
<evidence type="ECO:0000256" key="2">
    <source>
        <dbReference type="SAM" id="SignalP"/>
    </source>
</evidence>
<feature type="chain" id="PRO_5044591367" evidence="2">
    <location>
        <begin position="24"/>
        <end position="386"/>
    </location>
</feature>
<dbReference type="AlphaFoldDB" id="A0A3B4ZPU8"/>